<dbReference type="GO" id="GO:0016887">
    <property type="term" value="F:ATP hydrolysis activity"/>
    <property type="evidence" value="ECO:0007669"/>
    <property type="project" value="InterPro"/>
</dbReference>
<dbReference type="Gene3D" id="3.40.50.300">
    <property type="entry name" value="P-loop containing nucleotide triphosphate hydrolases"/>
    <property type="match status" value="1"/>
</dbReference>
<dbReference type="InterPro" id="IPR017871">
    <property type="entry name" value="ABC_transporter-like_CS"/>
</dbReference>
<evidence type="ECO:0000256" key="4">
    <source>
        <dbReference type="ARBA" id="ARBA00022496"/>
    </source>
</evidence>
<proteinExistence type="predicted"/>
<dbReference type="GO" id="GO:0006826">
    <property type="term" value="P:iron ion transport"/>
    <property type="evidence" value="ECO:0007669"/>
    <property type="project" value="UniProtKB-KW"/>
</dbReference>
<keyword evidence="3" id="KW-1003">Cell membrane</keyword>
<evidence type="ECO:0000259" key="10">
    <source>
        <dbReference type="PROSITE" id="PS50893"/>
    </source>
</evidence>
<organism evidence="11 12">
    <name type="scientific">Clostridium cadaveris</name>
    <dbReference type="NCBI Taxonomy" id="1529"/>
    <lineage>
        <taxon>Bacteria</taxon>
        <taxon>Bacillati</taxon>
        <taxon>Bacillota</taxon>
        <taxon>Clostridia</taxon>
        <taxon>Eubacteriales</taxon>
        <taxon>Clostridiaceae</taxon>
        <taxon>Clostridium</taxon>
    </lineage>
</organism>
<dbReference type="RefSeq" id="WP_346905662.1">
    <property type="nucleotide sequence ID" value="NZ_JAXEPO010000071.1"/>
</dbReference>
<dbReference type="PANTHER" id="PTHR42771:SF10">
    <property type="entry name" value="FERRICHROME TRANSPORT ATP-BINDING PROTEIN FHUC"/>
    <property type="match status" value="1"/>
</dbReference>
<keyword evidence="5" id="KW-0547">Nucleotide-binding</keyword>
<gene>
    <name evidence="11" type="ORF">DBY38_01050</name>
</gene>
<evidence type="ECO:0000256" key="2">
    <source>
        <dbReference type="ARBA" id="ARBA00022448"/>
    </source>
</evidence>
<keyword evidence="8" id="KW-0406">Ion transport</keyword>
<dbReference type="Pfam" id="PF00005">
    <property type="entry name" value="ABC_tran"/>
    <property type="match status" value="1"/>
</dbReference>
<evidence type="ECO:0000256" key="7">
    <source>
        <dbReference type="ARBA" id="ARBA00023004"/>
    </source>
</evidence>
<dbReference type="FunFam" id="3.40.50.300:FF:000134">
    <property type="entry name" value="Iron-enterobactin ABC transporter ATP-binding protein"/>
    <property type="match status" value="1"/>
</dbReference>
<dbReference type="InterPro" id="IPR051535">
    <property type="entry name" value="Siderophore_ABC-ATPase"/>
</dbReference>
<dbReference type="InterPro" id="IPR003593">
    <property type="entry name" value="AAA+_ATPase"/>
</dbReference>
<name>A0A316MCM4_9CLOT</name>
<protein>
    <submittedName>
        <fullName evidence="11">Iron ABC transporter ATP-binding protein</fullName>
    </submittedName>
</protein>
<dbReference type="GO" id="GO:0005524">
    <property type="term" value="F:ATP binding"/>
    <property type="evidence" value="ECO:0007669"/>
    <property type="project" value="UniProtKB-KW"/>
</dbReference>
<dbReference type="Proteomes" id="UP000246114">
    <property type="component" value="Unassembled WGS sequence"/>
</dbReference>
<dbReference type="SMART" id="SM00382">
    <property type="entry name" value="AAA"/>
    <property type="match status" value="1"/>
</dbReference>
<dbReference type="PROSITE" id="PS50893">
    <property type="entry name" value="ABC_TRANSPORTER_2"/>
    <property type="match status" value="1"/>
</dbReference>
<dbReference type="InterPro" id="IPR003439">
    <property type="entry name" value="ABC_transporter-like_ATP-bd"/>
</dbReference>
<keyword evidence="7" id="KW-0408">Iron</keyword>
<dbReference type="CDD" id="cd03214">
    <property type="entry name" value="ABC_Iron-Siderophores_B12_Hemin"/>
    <property type="match status" value="1"/>
</dbReference>
<evidence type="ECO:0000256" key="8">
    <source>
        <dbReference type="ARBA" id="ARBA00023065"/>
    </source>
</evidence>
<dbReference type="PANTHER" id="PTHR42771">
    <property type="entry name" value="IRON(3+)-HYDROXAMATE IMPORT ATP-BINDING PROTEIN FHUC"/>
    <property type="match status" value="1"/>
</dbReference>
<evidence type="ECO:0000256" key="1">
    <source>
        <dbReference type="ARBA" id="ARBA00004202"/>
    </source>
</evidence>
<feature type="domain" description="ABC transporter" evidence="10">
    <location>
        <begin position="3"/>
        <end position="239"/>
    </location>
</feature>
<dbReference type="PROSITE" id="PS00211">
    <property type="entry name" value="ABC_TRANSPORTER_1"/>
    <property type="match status" value="1"/>
</dbReference>
<keyword evidence="4" id="KW-0410">Iron transport</keyword>
<keyword evidence="2" id="KW-0813">Transport</keyword>
<evidence type="ECO:0000313" key="11">
    <source>
        <dbReference type="EMBL" id="PWL55548.1"/>
    </source>
</evidence>
<evidence type="ECO:0000256" key="5">
    <source>
        <dbReference type="ARBA" id="ARBA00022741"/>
    </source>
</evidence>
<dbReference type="EMBL" id="QAMZ01000005">
    <property type="protein sequence ID" value="PWL55548.1"/>
    <property type="molecule type" value="Genomic_DNA"/>
</dbReference>
<accession>A0A316MCM4</accession>
<dbReference type="InterPro" id="IPR027417">
    <property type="entry name" value="P-loop_NTPase"/>
</dbReference>
<comment type="caution">
    <text evidence="11">The sequence shown here is derived from an EMBL/GenBank/DDBJ whole genome shotgun (WGS) entry which is preliminary data.</text>
</comment>
<keyword evidence="6 11" id="KW-0067">ATP-binding</keyword>
<evidence type="ECO:0000313" key="12">
    <source>
        <dbReference type="Proteomes" id="UP000246114"/>
    </source>
</evidence>
<sequence length="262" mass="29692">MELEARNISFSYEGKSFIKKLNLNIEEGKITTIIGPNGSGKSTLLSLLCGINKSISGDILVNKKDIRKIKNKELAKIISTVHQQNSVPNDLTVYELVKYGRMPYKKAFEGFNDEDEEIIHWAIKSTGMEKFLDKEVMCLSGGERQRAFIAMALAQKTDILVLDEPTTYLDIYHQIQVLDIVKKLNKDNKTTVLMVLHDINQALQYSDNIIIMNEGKIIAQGRSEEVINCNIIKRVYGVNGIIKTDEDIKRSYFIPVESVCNM</sequence>
<evidence type="ECO:0000256" key="9">
    <source>
        <dbReference type="ARBA" id="ARBA00023136"/>
    </source>
</evidence>
<dbReference type="GO" id="GO:0005886">
    <property type="term" value="C:plasma membrane"/>
    <property type="evidence" value="ECO:0007669"/>
    <property type="project" value="UniProtKB-SubCell"/>
</dbReference>
<keyword evidence="9" id="KW-0472">Membrane</keyword>
<dbReference type="AlphaFoldDB" id="A0A316MCM4"/>
<evidence type="ECO:0000256" key="3">
    <source>
        <dbReference type="ARBA" id="ARBA00022475"/>
    </source>
</evidence>
<reference evidence="11 12" key="1">
    <citation type="submission" date="2018-03" db="EMBL/GenBank/DDBJ databases">
        <title>The uncultured portion of the human microbiome is neutrally assembled.</title>
        <authorList>
            <person name="Jeraldo P."/>
            <person name="Boardman L."/>
            <person name="White B.A."/>
            <person name="Nelson H."/>
            <person name="Goldenfeld N."/>
            <person name="Chia N."/>
        </authorList>
    </citation>
    <scope>NUCLEOTIDE SEQUENCE [LARGE SCALE GENOMIC DNA]</scope>
    <source>
        <strain evidence="11">CIM:MAG 903</strain>
    </source>
</reference>
<comment type="subcellular location">
    <subcellularLocation>
        <location evidence="1">Cell membrane</location>
        <topology evidence="1">Peripheral membrane protein</topology>
    </subcellularLocation>
</comment>
<dbReference type="SUPFAM" id="SSF52540">
    <property type="entry name" value="P-loop containing nucleoside triphosphate hydrolases"/>
    <property type="match status" value="1"/>
</dbReference>
<evidence type="ECO:0000256" key="6">
    <source>
        <dbReference type="ARBA" id="ARBA00022840"/>
    </source>
</evidence>